<accession>A0A7I7ST44</accession>
<evidence type="ECO:0000313" key="2">
    <source>
        <dbReference type="Proteomes" id="UP000466445"/>
    </source>
</evidence>
<evidence type="ECO:0000313" key="1">
    <source>
        <dbReference type="EMBL" id="BBY60172.1"/>
    </source>
</evidence>
<dbReference type="SUPFAM" id="SSF142433">
    <property type="entry name" value="CinA-like"/>
    <property type="match status" value="1"/>
</dbReference>
<gene>
    <name evidence="1" type="ORF">MSAR_33080</name>
</gene>
<organism evidence="1 2">
    <name type="scientific">Mycolicibacterium sarraceniae</name>
    <dbReference type="NCBI Taxonomy" id="1534348"/>
    <lineage>
        <taxon>Bacteria</taxon>
        <taxon>Bacillati</taxon>
        <taxon>Actinomycetota</taxon>
        <taxon>Actinomycetes</taxon>
        <taxon>Mycobacteriales</taxon>
        <taxon>Mycobacteriaceae</taxon>
        <taxon>Mycolicibacterium</taxon>
    </lineage>
</organism>
<dbReference type="AlphaFoldDB" id="A0A7I7ST44"/>
<protein>
    <recommendedName>
        <fullName evidence="3">CinA C-terminal domain-containing protein</fullName>
    </recommendedName>
</protein>
<dbReference type="EMBL" id="AP022595">
    <property type="protein sequence ID" value="BBY60172.1"/>
    <property type="molecule type" value="Genomic_DNA"/>
</dbReference>
<dbReference type="KEGG" id="msar:MSAR_33080"/>
<dbReference type="InterPro" id="IPR036653">
    <property type="entry name" value="CinA-like_C"/>
</dbReference>
<reference evidence="1 2" key="1">
    <citation type="journal article" date="2019" name="Emerg. Microbes Infect.">
        <title>Comprehensive subspecies identification of 175 nontuberculous mycobacteria species based on 7547 genomic profiles.</title>
        <authorList>
            <person name="Matsumoto Y."/>
            <person name="Kinjo T."/>
            <person name="Motooka D."/>
            <person name="Nabeya D."/>
            <person name="Jung N."/>
            <person name="Uechi K."/>
            <person name="Horii T."/>
            <person name="Iida T."/>
            <person name="Fujita J."/>
            <person name="Nakamura S."/>
        </authorList>
    </citation>
    <scope>NUCLEOTIDE SEQUENCE [LARGE SCALE GENOMIC DNA]</scope>
    <source>
        <strain evidence="1 2">JCM 30395</strain>
    </source>
</reference>
<keyword evidence="2" id="KW-1185">Reference proteome</keyword>
<dbReference type="Proteomes" id="UP000466445">
    <property type="component" value="Chromosome"/>
</dbReference>
<name>A0A7I7ST44_9MYCO</name>
<sequence length="106" mass="10996">MRDPLVGDAARALVARGQTVATAESLTGGLTGVAGPEPHGGYPVGTVYLGLAGPGRGLPRSLSCGWMAPAGRSGWLRRVRPSTGCPAWSSEPEVSWEPNRRFAALQ</sequence>
<evidence type="ECO:0008006" key="3">
    <source>
        <dbReference type="Google" id="ProtNLM"/>
    </source>
</evidence>
<proteinExistence type="predicted"/>